<dbReference type="InterPro" id="IPR048800">
    <property type="entry name" value="Cac1-like_C"/>
</dbReference>
<feature type="domain" description="Chromatin assembly factor 1 subunit Cac1-like C-terminal" evidence="3">
    <location>
        <begin position="635"/>
        <end position="686"/>
    </location>
</feature>
<feature type="region of interest" description="Disordered" evidence="1">
    <location>
        <begin position="292"/>
        <end position="322"/>
    </location>
</feature>
<comment type="caution">
    <text evidence="4">The sequence shown here is derived from an EMBL/GenBank/DDBJ whole genome shotgun (WGS) entry which is preliminary data.</text>
</comment>
<dbReference type="InterPro" id="IPR022043">
    <property type="entry name" value="CAF1A_DD"/>
</dbReference>
<name>A0A9W6Z1Q6_AMBMO</name>
<feature type="domain" description="Chromatin assembly factor 1 subunit A dimerization" evidence="2">
    <location>
        <begin position="420"/>
        <end position="499"/>
    </location>
</feature>
<gene>
    <name evidence="4" type="ORF">Amon01_000648700</name>
</gene>
<proteinExistence type="predicted"/>
<sequence length="690" mass="79003">MVQSTLPFLISPDKTPKRQLDQTDKENQQHGSSLKKQKVTKIFPAADATADNNNNRKDNPLGTPPNEPFPKQSNETAQEVILLDSPEKPKPVETLLAETSNTGRISIKETTITNSENATNISKDELSSGIDDSFTKDDSILESAHSQINKLSKEEKEKLKAEKKLQKQKENEERLLKKQKEQEERLLKKRREQEERQLKKKKEEEERRIKKEKLEAERQLKREQKEKEKLEKQQKREEEARQKEEERQKKKAEAEEKKKRQEEDKQKLKKQEELKKEKRAITNFFRVVKTPVKSSGISSTADPVVNGSPKSKSSTGSPLAHSKSVYSSTFLPFYATPATRIITHKNKYPDLSVNLQDLVDGKDTSSMLSCIPDFETFLQADNNPSKGQHENFLSAYDVIQKLNVGMSKEAKVGFQALELKYLEFYENKKMPYLGTFSRLEYKETKAACVDPFTRLQSDTLNIEYEYDSDLEEDSDDEGEGDDLEKDDDDEDDEDTEETSDIDEFVETDEVGDGNMKKRIIGTLVPVTRWLDEENATDDFAKYFDSLQYERLSNKIVYPIDPFHNYWESQKSSQSPLKGKHNALTKNAILNSTNSNVNVSLDNTISTTSGKHVAPSEASMVVKKKVITDVDDAKKLTDFITKNNEFTINTMTEVAQKQILSKYSKAVVKNSIRNMASFDKKKNQWVIKTSA</sequence>
<keyword evidence="5" id="KW-1185">Reference proteome</keyword>
<dbReference type="Pfam" id="PF21796">
    <property type="entry name" value="Cac1_C"/>
    <property type="match status" value="1"/>
</dbReference>
<feature type="region of interest" description="Disordered" evidence="1">
    <location>
        <begin position="466"/>
        <end position="508"/>
    </location>
</feature>
<evidence type="ECO:0000259" key="3">
    <source>
        <dbReference type="Pfam" id="PF21796"/>
    </source>
</evidence>
<evidence type="ECO:0000256" key="1">
    <source>
        <dbReference type="SAM" id="MobiDB-lite"/>
    </source>
</evidence>
<feature type="compositionally biased region" description="Low complexity" evidence="1">
    <location>
        <begin position="307"/>
        <end position="318"/>
    </location>
</feature>
<feature type="compositionally biased region" description="Basic and acidic residues" evidence="1">
    <location>
        <begin position="14"/>
        <end position="28"/>
    </location>
</feature>
<evidence type="ECO:0000259" key="2">
    <source>
        <dbReference type="Pfam" id="PF12253"/>
    </source>
</evidence>
<organism evidence="4 5">
    <name type="scientific">Ambrosiozyma monospora</name>
    <name type="common">Yeast</name>
    <name type="synonym">Endomycopsis monosporus</name>
    <dbReference type="NCBI Taxonomy" id="43982"/>
    <lineage>
        <taxon>Eukaryota</taxon>
        <taxon>Fungi</taxon>
        <taxon>Dikarya</taxon>
        <taxon>Ascomycota</taxon>
        <taxon>Saccharomycotina</taxon>
        <taxon>Pichiomycetes</taxon>
        <taxon>Pichiales</taxon>
        <taxon>Pichiaceae</taxon>
        <taxon>Ambrosiozyma</taxon>
    </lineage>
</organism>
<evidence type="ECO:0000313" key="4">
    <source>
        <dbReference type="EMBL" id="GMG41131.1"/>
    </source>
</evidence>
<evidence type="ECO:0000313" key="5">
    <source>
        <dbReference type="Proteomes" id="UP001165063"/>
    </source>
</evidence>
<feature type="region of interest" description="Disordered" evidence="1">
    <location>
        <begin position="1"/>
        <end position="111"/>
    </location>
</feature>
<dbReference type="Pfam" id="PF12253">
    <property type="entry name" value="CAF1A_dimeriz"/>
    <property type="match status" value="1"/>
</dbReference>
<dbReference type="PANTHER" id="PTHR35711:SF1">
    <property type="entry name" value="ECTODERMAL, ISOFORM F"/>
    <property type="match status" value="1"/>
</dbReference>
<reference evidence="4" key="1">
    <citation type="submission" date="2023-04" db="EMBL/GenBank/DDBJ databases">
        <title>Ambrosiozyma monospora NBRC 1965.</title>
        <authorList>
            <person name="Ichikawa N."/>
            <person name="Sato H."/>
            <person name="Tonouchi N."/>
        </authorList>
    </citation>
    <scope>NUCLEOTIDE SEQUENCE</scope>
    <source>
        <strain evidence="4">NBRC 1965</strain>
    </source>
</reference>
<accession>A0A9W6Z1Q6</accession>
<dbReference type="EMBL" id="BSXU01004154">
    <property type="protein sequence ID" value="GMG41131.1"/>
    <property type="molecule type" value="Genomic_DNA"/>
</dbReference>
<feature type="compositionally biased region" description="Polar residues" evidence="1">
    <location>
        <begin position="292"/>
        <end position="301"/>
    </location>
</feature>
<dbReference type="OrthoDB" id="79480at2759"/>
<dbReference type="AlphaFoldDB" id="A0A9W6Z1Q6"/>
<feature type="region of interest" description="Disordered" evidence="1">
    <location>
        <begin position="151"/>
        <end position="273"/>
    </location>
</feature>
<feature type="compositionally biased region" description="Polar residues" evidence="1">
    <location>
        <begin position="97"/>
        <end position="111"/>
    </location>
</feature>
<dbReference type="PANTHER" id="PTHR35711">
    <property type="entry name" value="EXPRESSED PROTEIN"/>
    <property type="match status" value="1"/>
</dbReference>
<protein>
    <submittedName>
        <fullName evidence="4">Unnamed protein product</fullName>
    </submittedName>
</protein>
<dbReference type="Proteomes" id="UP001165063">
    <property type="component" value="Unassembled WGS sequence"/>
</dbReference>